<dbReference type="InterPro" id="IPR039298">
    <property type="entry name" value="ACOT13"/>
</dbReference>
<dbReference type="InterPro" id="IPR003736">
    <property type="entry name" value="PAAI_dom"/>
</dbReference>
<dbReference type="InterPro" id="IPR029069">
    <property type="entry name" value="HotDog_dom_sf"/>
</dbReference>
<sequence>MSSAFSALGADSTAAEVEAALLAAPYHRWLGLRVHAFGPEGIELRATVAPEWLNNDEGGVVHGGIIAALLDIAADWALLSRGIAPSPTIDQTVHYLRAAAGEELVVTGVVRKPGRAVSVAEATLTSDGREVAVSRASYATAG</sequence>
<dbReference type="PANTHER" id="PTHR21660:SF1">
    <property type="entry name" value="ACYL-COENZYME A THIOESTERASE 13"/>
    <property type="match status" value="1"/>
</dbReference>
<dbReference type="NCBIfam" id="TIGR00369">
    <property type="entry name" value="unchar_dom_1"/>
    <property type="match status" value="1"/>
</dbReference>
<dbReference type="RefSeq" id="WP_244727536.1">
    <property type="nucleotide sequence ID" value="NZ_CP095045.1"/>
</dbReference>
<dbReference type="SUPFAM" id="SSF54637">
    <property type="entry name" value="Thioesterase/thiol ester dehydrase-isomerase"/>
    <property type="match status" value="1"/>
</dbReference>
<keyword evidence="2" id="KW-0378">Hydrolase</keyword>
<dbReference type="Pfam" id="PF03061">
    <property type="entry name" value="4HBT"/>
    <property type="match status" value="1"/>
</dbReference>
<feature type="domain" description="Thioesterase" evidence="3">
    <location>
        <begin position="58"/>
        <end position="131"/>
    </location>
</feature>
<organism evidence="4 5">
    <name type="scientific">Leucobacter allii</name>
    <dbReference type="NCBI Taxonomy" id="2932247"/>
    <lineage>
        <taxon>Bacteria</taxon>
        <taxon>Bacillati</taxon>
        <taxon>Actinomycetota</taxon>
        <taxon>Actinomycetes</taxon>
        <taxon>Micrococcales</taxon>
        <taxon>Microbacteriaceae</taxon>
        <taxon>Leucobacter</taxon>
    </lineage>
</organism>
<keyword evidence="5" id="KW-1185">Reference proteome</keyword>
<gene>
    <name evidence="4" type="ORF">MUN78_15060</name>
</gene>
<dbReference type="InterPro" id="IPR006683">
    <property type="entry name" value="Thioestr_dom"/>
</dbReference>
<proteinExistence type="inferred from homology"/>
<dbReference type="EMBL" id="CP095045">
    <property type="protein sequence ID" value="UOQ56967.1"/>
    <property type="molecule type" value="Genomic_DNA"/>
</dbReference>
<evidence type="ECO:0000313" key="5">
    <source>
        <dbReference type="Proteomes" id="UP000831786"/>
    </source>
</evidence>
<name>A0ABY4FL21_9MICO</name>
<evidence type="ECO:0000313" key="4">
    <source>
        <dbReference type="EMBL" id="UOQ56967.1"/>
    </source>
</evidence>
<comment type="similarity">
    <text evidence="1">Belongs to the thioesterase PaaI family.</text>
</comment>
<evidence type="ECO:0000256" key="1">
    <source>
        <dbReference type="ARBA" id="ARBA00008324"/>
    </source>
</evidence>
<protein>
    <submittedName>
        <fullName evidence="4">PaaI family thioesterase</fullName>
    </submittedName>
</protein>
<dbReference type="CDD" id="cd03443">
    <property type="entry name" value="PaaI_thioesterase"/>
    <property type="match status" value="1"/>
</dbReference>
<dbReference type="Proteomes" id="UP000831786">
    <property type="component" value="Chromosome"/>
</dbReference>
<reference evidence="4 5" key="1">
    <citation type="submission" date="2022-04" db="EMBL/GenBank/DDBJ databases">
        <title>Leucobacter sp. isolated from rhizosphere of garlic.</title>
        <authorList>
            <person name="Won M."/>
            <person name="Lee C.-M."/>
            <person name="Woen H.-Y."/>
            <person name="Kwon S.-W."/>
        </authorList>
    </citation>
    <scope>NUCLEOTIDE SEQUENCE [LARGE SCALE GENOMIC DNA]</scope>
    <source>
        <strain evidence="4 5">H21R-40</strain>
    </source>
</reference>
<accession>A0ABY4FL21</accession>
<dbReference type="PANTHER" id="PTHR21660">
    <property type="entry name" value="THIOESTERASE SUPERFAMILY MEMBER-RELATED"/>
    <property type="match status" value="1"/>
</dbReference>
<evidence type="ECO:0000259" key="3">
    <source>
        <dbReference type="Pfam" id="PF03061"/>
    </source>
</evidence>
<dbReference type="Gene3D" id="3.10.129.10">
    <property type="entry name" value="Hotdog Thioesterase"/>
    <property type="match status" value="1"/>
</dbReference>
<evidence type="ECO:0000256" key="2">
    <source>
        <dbReference type="ARBA" id="ARBA00022801"/>
    </source>
</evidence>